<dbReference type="EMBL" id="QMDX01000009">
    <property type="protein sequence ID" value="TSD10031.1"/>
    <property type="molecule type" value="Genomic_DNA"/>
</dbReference>
<evidence type="ECO:0000313" key="4">
    <source>
        <dbReference type="Proteomes" id="UP000319894"/>
    </source>
</evidence>
<evidence type="ECO:0000313" key="3">
    <source>
        <dbReference type="EMBL" id="TSD10031.1"/>
    </source>
</evidence>
<feature type="compositionally biased region" description="Acidic residues" evidence="1">
    <location>
        <begin position="22"/>
        <end position="36"/>
    </location>
</feature>
<feature type="domain" description="DUF8160" evidence="2">
    <location>
        <begin position="28"/>
        <end position="162"/>
    </location>
</feature>
<dbReference type="Proteomes" id="UP000319894">
    <property type="component" value="Unassembled WGS sequence"/>
</dbReference>
<reference evidence="3 4" key="1">
    <citation type="submission" date="2018-06" db="EMBL/GenBank/DDBJ databases">
        <title>Natronomonas sp. F16-60 a new haloarchaeon isolated from a solar saltern of Isla Cristina, Huelva, Spain.</title>
        <authorList>
            <person name="Duran-Viseras A."/>
            <person name="Sanchez-Porro C."/>
            <person name="Ventosa A."/>
        </authorList>
    </citation>
    <scope>NUCLEOTIDE SEQUENCE [LARGE SCALE GENOMIC DNA]</scope>
    <source>
        <strain evidence="3 4">F16-60</strain>
    </source>
</reference>
<evidence type="ECO:0000259" key="2">
    <source>
        <dbReference type="Pfam" id="PF26492"/>
    </source>
</evidence>
<dbReference type="Pfam" id="PF26492">
    <property type="entry name" value="DUF8160"/>
    <property type="match status" value="1"/>
</dbReference>
<comment type="caution">
    <text evidence="3">The sequence shown here is derived from an EMBL/GenBank/DDBJ whole genome shotgun (WGS) entry which is preliminary data.</text>
</comment>
<protein>
    <recommendedName>
        <fullName evidence="2">DUF8160 domain-containing protein</fullName>
    </recommendedName>
</protein>
<evidence type="ECO:0000256" key="1">
    <source>
        <dbReference type="SAM" id="MobiDB-lite"/>
    </source>
</evidence>
<name>A0A554MY49_9EURY</name>
<gene>
    <name evidence="3" type="ORF">DP107_13675</name>
</gene>
<dbReference type="RefSeq" id="WP_144262716.1">
    <property type="nucleotide sequence ID" value="NZ_QMDX01000009.1"/>
</dbReference>
<feature type="region of interest" description="Disordered" evidence="1">
    <location>
        <begin position="1"/>
        <end position="96"/>
    </location>
</feature>
<proteinExistence type="predicted"/>
<organism evidence="3 4">
    <name type="scientific">Haloglomus irregulare</name>
    <dbReference type="NCBI Taxonomy" id="2234134"/>
    <lineage>
        <taxon>Archaea</taxon>
        <taxon>Methanobacteriati</taxon>
        <taxon>Methanobacteriota</taxon>
        <taxon>Stenosarchaea group</taxon>
        <taxon>Halobacteria</taxon>
        <taxon>Halobacteriales</taxon>
        <taxon>Natronomonadaceae</taxon>
        <taxon>Haloglomus</taxon>
    </lineage>
</organism>
<sequence length="163" mass="18126">MTDDRSERLRKRRRRSRHADDGDSPEATDAAEEPSEADGGRRDGAEPAQPAEPSKPSEQPDGDVATNGEAAAESGDDAARGNGDATDGSVKDSQVGTYMYLPKSQTRSLSRVYNVLKAEYEYEFDEPFEKNRHFYPLVVRYGLVRLEGMDAAAVRDRLEELER</sequence>
<dbReference type="InParanoid" id="A0A554MY49"/>
<dbReference type="AlphaFoldDB" id="A0A554MY49"/>
<keyword evidence="4" id="KW-1185">Reference proteome</keyword>
<accession>A0A554MY49</accession>
<dbReference type="OrthoDB" id="240542at2157"/>
<dbReference type="InterPro" id="IPR058474">
    <property type="entry name" value="DUF8160"/>
</dbReference>
<feature type="compositionally biased region" description="Basic residues" evidence="1">
    <location>
        <begin position="8"/>
        <end position="17"/>
    </location>
</feature>